<proteinExistence type="predicted"/>
<reference evidence="2 3" key="1">
    <citation type="journal article" date="2016" name="Nat. Commun.">
        <title>Thousands of microbial genomes shed light on interconnected biogeochemical processes in an aquifer system.</title>
        <authorList>
            <person name="Anantharaman K."/>
            <person name="Brown C.T."/>
            <person name="Hug L.A."/>
            <person name="Sharon I."/>
            <person name="Castelle C.J."/>
            <person name="Probst A.J."/>
            <person name="Thomas B.C."/>
            <person name="Singh A."/>
            <person name="Wilkins M.J."/>
            <person name="Karaoz U."/>
            <person name="Brodie E.L."/>
            <person name="Williams K.H."/>
            <person name="Hubbard S.S."/>
            <person name="Banfield J.F."/>
        </authorList>
    </citation>
    <scope>NUCLEOTIDE SEQUENCE [LARGE SCALE GENOMIC DNA]</scope>
</reference>
<feature type="transmembrane region" description="Helical" evidence="1">
    <location>
        <begin position="55"/>
        <end position="77"/>
    </location>
</feature>
<gene>
    <name evidence="2" type="ORF">A2935_02675</name>
</gene>
<evidence type="ECO:0000313" key="3">
    <source>
        <dbReference type="Proteomes" id="UP000177011"/>
    </source>
</evidence>
<name>A0A1F8DZ49_9BACT</name>
<protein>
    <submittedName>
        <fullName evidence="2">Uncharacterized protein</fullName>
    </submittedName>
</protein>
<evidence type="ECO:0000256" key="1">
    <source>
        <dbReference type="SAM" id="Phobius"/>
    </source>
</evidence>
<organism evidence="2 3">
    <name type="scientific">Candidatus Wolfebacteria bacterium RIFCSPLOWO2_01_FULL_47_17b</name>
    <dbReference type="NCBI Taxonomy" id="1802558"/>
    <lineage>
        <taxon>Bacteria</taxon>
        <taxon>Candidatus Wolfeibacteriota</taxon>
    </lineage>
</organism>
<feature type="transmembrane region" description="Helical" evidence="1">
    <location>
        <begin position="125"/>
        <end position="144"/>
    </location>
</feature>
<evidence type="ECO:0000313" key="2">
    <source>
        <dbReference type="EMBL" id="OGM93797.1"/>
    </source>
</evidence>
<accession>A0A1F8DZ49</accession>
<comment type="caution">
    <text evidence="2">The sequence shown here is derived from an EMBL/GenBank/DDBJ whole genome shotgun (WGS) entry which is preliminary data.</text>
</comment>
<dbReference type="AlphaFoldDB" id="A0A1F8DZ49"/>
<sequence>MMTYVVLSLLVGILIWRIVLPGMRLGASGGTPAAAPATAGGGATLTAPLPSARKFIVVNALSILIVLAGAVVVYWGFNTQVRPADMGSWGREYWFPLLILWGVLAALIALNAKALGTTAKTLQKLTAGVMFLLFVVVPVIAWIAEDGSGGQELKKPVLLMPANGDSPRVRTKPGYAIDYTGSGFTIHCVYRDGSEGIVGDQTCPCRDGPMRESYVRDTTGKANTATYVFIRPN</sequence>
<keyword evidence="1" id="KW-0812">Transmembrane</keyword>
<dbReference type="Proteomes" id="UP000177011">
    <property type="component" value="Unassembled WGS sequence"/>
</dbReference>
<keyword evidence="1" id="KW-1133">Transmembrane helix</keyword>
<dbReference type="EMBL" id="MGIS01000006">
    <property type="protein sequence ID" value="OGM93797.1"/>
    <property type="molecule type" value="Genomic_DNA"/>
</dbReference>
<keyword evidence="1" id="KW-0472">Membrane</keyword>
<feature type="transmembrane region" description="Helical" evidence="1">
    <location>
        <begin position="93"/>
        <end position="113"/>
    </location>
</feature>